<evidence type="ECO:0000313" key="1">
    <source>
        <dbReference type="EMBL" id="SVC31598.1"/>
    </source>
</evidence>
<dbReference type="AlphaFoldDB" id="A0A382L3P5"/>
<dbReference type="InterPro" id="IPR036108">
    <property type="entry name" value="4pyrrol_syn_uPrphyn_synt_sf"/>
</dbReference>
<sequence length="53" mass="5651">MVSMLEKTTVISIGPFTADELKKLNVDNVIADVHTISGSFDALVKAFSLAKAI</sequence>
<dbReference type="GO" id="GO:0033014">
    <property type="term" value="P:tetrapyrrole biosynthetic process"/>
    <property type="evidence" value="ECO:0007669"/>
    <property type="project" value="InterPro"/>
</dbReference>
<reference evidence="1" key="1">
    <citation type="submission" date="2018-05" db="EMBL/GenBank/DDBJ databases">
        <authorList>
            <person name="Lanie J.A."/>
            <person name="Ng W.-L."/>
            <person name="Kazmierczak K.M."/>
            <person name="Andrzejewski T.M."/>
            <person name="Davidsen T.M."/>
            <person name="Wayne K.J."/>
            <person name="Tettelin H."/>
            <person name="Glass J.I."/>
            <person name="Rusch D."/>
            <person name="Podicherti R."/>
            <person name="Tsui H.-C.T."/>
            <person name="Winkler M.E."/>
        </authorList>
    </citation>
    <scope>NUCLEOTIDE SEQUENCE</scope>
</reference>
<protein>
    <recommendedName>
        <fullName evidence="2">Tetrapyrrole biosynthesis uroporphyrinogen III synthase domain-containing protein</fullName>
    </recommendedName>
</protein>
<dbReference type="EMBL" id="UINC01084710">
    <property type="protein sequence ID" value="SVC31598.1"/>
    <property type="molecule type" value="Genomic_DNA"/>
</dbReference>
<name>A0A382L3P5_9ZZZZ</name>
<accession>A0A382L3P5</accession>
<organism evidence="1">
    <name type="scientific">marine metagenome</name>
    <dbReference type="NCBI Taxonomy" id="408172"/>
    <lineage>
        <taxon>unclassified sequences</taxon>
        <taxon>metagenomes</taxon>
        <taxon>ecological metagenomes</taxon>
    </lineage>
</organism>
<dbReference type="GO" id="GO:0004852">
    <property type="term" value="F:uroporphyrinogen-III synthase activity"/>
    <property type="evidence" value="ECO:0007669"/>
    <property type="project" value="InterPro"/>
</dbReference>
<evidence type="ECO:0008006" key="2">
    <source>
        <dbReference type="Google" id="ProtNLM"/>
    </source>
</evidence>
<dbReference type="SUPFAM" id="SSF69618">
    <property type="entry name" value="HemD-like"/>
    <property type="match status" value="1"/>
</dbReference>
<gene>
    <name evidence="1" type="ORF">METZ01_LOCUS284452</name>
</gene>
<proteinExistence type="predicted"/>
<dbReference type="Gene3D" id="3.40.50.10090">
    <property type="match status" value="1"/>
</dbReference>